<dbReference type="FunFam" id="1.10.8.60:FF:000062">
    <property type="entry name" value="Origin recognition complex subunit 1"/>
    <property type="match status" value="1"/>
</dbReference>
<dbReference type="SMART" id="SM00382">
    <property type="entry name" value="AAA"/>
    <property type="match status" value="1"/>
</dbReference>
<dbReference type="GO" id="GO:0046872">
    <property type="term" value="F:metal ion binding"/>
    <property type="evidence" value="ECO:0007669"/>
    <property type="project" value="UniProtKB-KW"/>
</dbReference>
<feature type="region of interest" description="Disordered" evidence="12">
    <location>
        <begin position="155"/>
        <end position="236"/>
    </location>
</feature>
<dbReference type="GO" id="GO:0003688">
    <property type="term" value="F:DNA replication origin binding"/>
    <property type="evidence" value="ECO:0007669"/>
    <property type="project" value="TreeGrafter"/>
</dbReference>
<dbReference type="PANTHER" id="PTHR10763">
    <property type="entry name" value="CELL DIVISION CONTROL PROTEIN 6-RELATED"/>
    <property type="match status" value="1"/>
</dbReference>
<feature type="region of interest" description="Disordered" evidence="12">
    <location>
        <begin position="87"/>
        <end position="136"/>
    </location>
</feature>
<dbReference type="GO" id="GO:0006270">
    <property type="term" value="P:DNA replication initiation"/>
    <property type="evidence" value="ECO:0007669"/>
    <property type="project" value="TreeGrafter"/>
</dbReference>
<comment type="caution">
    <text evidence="14">The sequence shown here is derived from an EMBL/GenBank/DDBJ whole genome shotgun (WGS) entry which is preliminary data.</text>
</comment>
<proteinExistence type="inferred from homology"/>
<feature type="region of interest" description="Disordered" evidence="12">
    <location>
        <begin position="1"/>
        <end position="74"/>
    </location>
</feature>
<dbReference type="OrthoDB" id="1926878at2759"/>
<dbReference type="PANTHER" id="PTHR10763:SF23">
    <property type="entry name" value="ORIGIN RECOGNITION COMPLEX SUBUNIT 1"/>
    <property type="match status" value="1"/>
</dbReference>
<dbReference type="GO" id="GO:0005524">
    <property type="term" value="F:ATP binding"/>
    <property type="evidence" value="ECO:0007669"/>
    <property type="project" value="UniProtKB-KW"/>
</dbReference>
<evidence type="ECO:0000256" key="11">
    <source>
        <dbReference type="RuleBase" id="RU365058"/>
    </source>
</evidence>
<evidence type="ECO:0000313" key="14">
    <source>
        <dbReference type="EMBL" id="KAJ6637611.1"/>
    </source>
</evidence>
<feature type="compositionally biased region" description="Polar residues" evidence="12">
    <location>
        <begin position="121"/>
        <end position="130"/>
    </location>
</feature>
<dbReference type="InterPro" id="IPR050311">
    <property type="entry name" value="ORC1/CDC6"/>
</dbReference>
<dbReference type="FunFam" id="3.40.50.300:FF:000199">
    <property type="entry name" value="Origin recognition complex subunit 1"/>
    <property type="match status" value="1"/>
</dbReference>
<comment type="function">
    <text evidence="11">Component of the origin recognition complex (ORC) that binds origins of replication. DNA-binding is ATP-dependent, however specific DNA sequences that define origins of replication have not been identified so far. ORC is required to assemble the pre-replication complex necessary to initiate DNA replication.</text>
</comment>
<dbReference type="SUPFAM" id="SSF52540">
    <property type="entry name" value="P-loop containing nucleoside triphosphate hydrolases"/>
    <property type="match status" value="1"/>
</dbReference>
<sequence>MPKIIKKQHDTPNPENIMVSVRLKRTKLTSSRRRNSFALKDGSKQTVSSPSPPKNFSTSSSPETPSLRRSKRRSSICHIDLVKSAPDGNFVSFEDTPSILPSPEKTSRNTPNKSRTKNTKTLKQTPSRTVKATPKKVVGRNLDLSFDEYDESIRTSLDDTMGTPPKKSRKKPKRRPNKTPKRTPSKRLSSLSNKAYEESSEDSFVDVDETTPKKSRKTPNKTPKKTPKRTPSTRLSTLTPVILEQKTSVRKDRSDVQLAQESLHVSAVPKTLPCRQNEFRDTYKFIESKIVDETGGCMYISGVPGTGKTATITEVIKTLQLQAKRKKIPEFDFVAINGMRLTEPRQAYVQIYQQLTNAKATSEQAYSLLDKRFTTPNLNRKTTVLLVDELDILCNRRQDVIYNLLDWPSKKNAKLVVVTIANTMDLPERLLMGRVTSRLGLTRLTFQPYTHKQLQEVVQARLAETNVFESDAVQLVAGKVASISGDCRRALDICRRASEIAEADCAGKNVMVSMLHVQKAFNEMITNVKVLAIQQCSKYEQFFLQAVEAEVARTGVDETVFHQGYRQLESICALNDVAVPDQRIASRICSKLGTSRLLICEHSKTYIHQKIMLNVSSDDIYYALRVSSDK</sequence>
<comment type="subcellular location">
    <subcellularLocation>
        <location evidence="1 11">Nucleus</location>
    </subcellularLocation>
</comment>
<comment type="similarity">
    <text evidence="2 11">Belongs to the ORC1 family.</text>
</comment>
<keyword evidence="7 11" id="KW-0067">ATP-binding</keyword>
<dbReference type="Gene3D" id="1.10.8.60">
    <property type="match status" value="1"/>
</dbReference>
<dbReference type="Gene3D" id="3.40.50.300">
    <property type="entry name" value="P-loop containing nucleotide triphosphate hydrolases"/>
    <property type="match status" value="1"/>
</dbReference>
<dbReference type="Proteomes" id="UP001151699">
    <property type="component" value="Chromosome X"/>
</dbReference>
<keyword evidence="5" id="KW-0479">Metal-binding</keyword>
<evidence type="ECO:0000256" key="1">
    <source>
        <dbReference type="ARBA" id="ARBA00004123"/>
    </source>
</evidence>
<keyword evidence="6 11" id="KW-0547">Nucleotide-binding</keyword>
<dbReference type="EMBL" id="WJQU01000003">
    <property type="protein sequence ID" value="KAJ6637611.1"/>
    <property type="molecule type" value="Genomic_DNA"/>
</dbReference>
<feature type="compositionally biased region" description="Basic residues" evidence="12">
    <location>
        <begin position="213"/>
        <end position="228"/>
    </location>
</feature>
<dbReference type="AlphaFoldDB" id="A0A9Q0MTC4"/>
<protein>
    <recommendedName>
        <fullName evidence="3 11">Origin recognition complex subunit 1</fullName>
    </recommendedName>
</protein>
<keyword evidence="15" id="KW-1185">Reference proteome</keyword>
<accession>A0A9Q0MTC4</accession>
<evidence type="ECO:0000313" key="15">
    <source>
        <dbReference type="Proteomes" id="UP001151699"/>
    </source>
</evidence>
<feature type="compositionally biased region" description="Polar residues" evidence="12">
    <location>
        <begin position="44"/>
        <end position="64"/>
    </location>
</feature>
<evidence type="ECO:0000256" key="4">
    <source>
        <dbReference type="ARBA" id="ARBA00022705"/>
    </source>
</evidence>
<evidence type="ECO:0000256" key="6">
    <source>
        <dbReference type="ARBA" id="ARBA00022741"/>
    </source>
</evidence>
<keyword evidence="4 11" id="KW-0235">DNA replication</keyword>
<evidence type="ECO:0000256" key="12">
    <source>
        <dbReference type="SAM" id="MobiDB-lite"/>
    </source>
</evidence>
<evidence type="ECO:0000256" key="3">
    <source>
        <dbReference type="ARBA" id="ARBA00019081"/>
    </source>
</evidence>
<evidence type="ECO:0000256" key="8">
    <source>
        <dbReference type="ARBA" id="ARBA00022842"/>
    </source>
</evidence>
<dbReference type="InterPro" id="IPR003593">
    <property type="entry name" value="AAA+_ATPase"/>
</dbReference>
<evidence type="ECO:0000256" key="2">
    <source>
        <dbReference type="ARBA" id="ARBA00008398"/>
    </source>
</evidence>
<dbReference type="InterPro" id="IPR015163">
    <property type="entry name" value="Cdc6_C"/>
</dbReference>
<evidence type="ECO:0000256" key="7">
    <source>
        <dbReference type="ARBA" id="ARBA00022840"/>
    </source>
</evidence>
<evidence type="ECO:0000256" key="9">
    <source>
        <dbReference type="ARBA" id="ARBA00023125"/>
    </source>
</evidence>
<feature type="compositionally biased region" description="Basic residues" evidence="12">
    <location>
        <begin position="22"/>
        <end position="35"/>
    </location>
</feature>
<feature type="domain" description="AAA+ ATPase" evidence="13">
    <location>
        <begin position="294"/>
        <end position="445"/>
    </location>
</feature>
<name>A0A9Q0MTC4_9DIPT</name>
<reference evidence="14" key="1">
    <citation type="submission" date="2022-07" db="EMBL/GenBank/DDBJ databases">
        <authorList>
            <person name="Trinca V."/>
            <person name="Uliana J.V.C."/>
            <person name="Torres T.T."/>
            <person name="Ward R.J."/>
            <person name="Monesi N."/>
        </authorList>
    </citation>
    <scope>NUCLEOTIDE SEQUENCE</scope>
    <source>
        <strain evidence="14">HSMRA1968</strain>
        <tissue evidence="14">Whole embryos</tissue>
    </source>
</reference>
<dbReference type="InterPro" id="IPR041083">
    <property type="entry name" value="AAA_lid_10"/>
</dbReference>
<comment type="subunit">
    <text evidence="11">ORC is composed of six subunits.</text>
</comment>
<evidence type="ECO:0000256" key="10">
    <source>
        <dbReference type="ARBA" id="ARBA00023242"/>
    </source>
</evidence>
<organism evidence="14 15">
    <name type="scientific">Pseudolycoriella hygida</name>
    <dbReference type="NCBI Taxonomy" id="35572"/>
    <lineage>
        <taxon>Eukaryota</taxon>
        <taxon>Metazoa</taxon>
        <taxon>Ecdysozoa</taxon>
        <taxon>Arthropoda</taxon>
        <taxon>Hexapoda</taxon>
        <taxon>Insecta</taxon>
        <taxon>Pterygota</taxon>
        <taxon>Neoptera</taxon>
        <taxon>Endopterygota</taxon>
        <taxon>Diptera</taxon>
        <taxon>Nematocera</taxon>
        <taxon>Sciaroidea</taxon>
        <taxon>Sciaridae</taxon>
        <taxon>Pseudolycoriella</taxon>
    </lineage>
</organism>
<keyword evidence="10 11" id="KW-0539">Nucleus</keyword>
<dbReference type="InterPro" id="IPR027417">
    <property type="entry name" value="P-loop_NTPase"/>
</dbReference>
<keyword evidence="9 11" id="KW-0238">DNA-binding</keyword>
<dbReference type="CDD" id="cd00009">
    <property type="entry name" value="AAA"/>
    <property type="match status" value="1"/>
</dbReference>
<feature type="compositionally biased region" description="Acidic residues" evidence="12">
    <location>
        <begin position="198"/>
        <end position="209"/>
    </location>
</feature>
<dbReference type="GO" id="GO:0016887">
    <property type="term" value="F:ATP hydrolysis activity"/>
    <property type="evidence" value="ECO:0007669"/>
    <property type="project" value="InterPro"/>
</dbReference>
<dbReference type="GO" id="GO:0033314">
    <property type="term" value="P:mitotic DNA replication checkpoint signaling"/>
    <property type="evidence" value="ECO:0007669"/>
    <property type="project" value="TreeGrafter"/>
</dbReference>
<dbReference type="InterPro" id="IPR003959">
    <property type="entry name" value="ATPase_AAA_core"/>
</dbReference>
<dbReference type="GO" id="GO:0005664">
    <property type="term" value="C:nuclear origin of replication recognition complex"/>
    <property type="evidence" value="ECO:0007669"/>
    <property type="project" value="TreeGrafter"/>
</dbReference>
<dbReference type="Pfam" id="PF09079">
    <property type="entry name" value="WHD_Cdc6"/>
    <property type="match status" value="1"/>
</dbReference>
<feature type="non-terminal residue" evidence="14">
    <location>
        <position position="1"/>
    </location>
</feature>
<dbReference type="Pfam" id="PF00004">
    <property type="entry name" value="AAA"/>
    <property type="match status" value="1"/>
</dbReference>
<evidence type="ECO:0000259" key="13">
    <source>
        <dbReference type="SMART" id="SM00382"/>
    </source>
</evidence>
<keyword evidence="8" id="KW-0460">Magnesium</keyword>
<gene>
    <name evidence="14" type="primary">Orc1</name>
    <name evidence="14" type="ORF">Bhyg_10342</name>
</gene>
<evidence type="ECO:0000256" key="5">
    <source>
        <dbReference type="ARBA" id="ARBA00022723"/>
    </source>
</evidence>
<feature type="compositionally biased region" description="Basic residues" evidence="12">
    <location>
        <begin position="166"/>
        <end position="185"/>
    </location>
</feature>
<dbReference type="Pfam" id="PF17872">
    <property type="entry name" value="AAA_lid_10"/>
    <property type="match status" value="1"/>
</dbReference>